<keyword evidence="4 6" id="KW-1133">Transmembrane helix</keyword>
<dbReference type="InterPro" id="IPR001123">
    <property type="entry name" value="LeuE-type"/>
</dbReference>
<keyword evidence="5 6" id="KW-0472">Membrane</keyword>
<protein>
    <submittedName>
        <fullName evidence="7">Leucine export protein LeuE</fullName>
    </submittedName>
</protein>
<evidence type="ECO:0000256" key="1">
    <source>
        <dbReference type="ARBA" id="ARBA00004651"/>
    </source>
</evidence>
<dbReference type="Pfam" id="PF01810">
    <property type="entry name" value="LysE"/>
    <property type="match status" value="1"/>
</dbReference>
<feature type="transmembrane region" description="Helical" evidence="6">
    <location>
        <begin position="114"/>
        <end position="135"/>
    </location>
</feature>
<feature type="transmembrane region" description="Helical" evidence="6">
    <location>
        <begin position="147"/>
        <end position="168"/>
    </location>
</feature>
<feature type="transmembrane region" description="Helical" evidence="6">
    <location>
        <begin position="180"/>
        <end position="201"/>
    </location>
</feature>
<reference evidence="7 8" key="1">
    <citation type="submission" date="2014-03" db="EMBL/GenBank/DDBJ databases">
        <authorList>
            <person name="Urmite Genomes U."/>
        </authorList>
    </citation>
    <scope>NUCLEOTIDE SEQUENCE [LARGE SCALE GENOMIC DNA]</scope>
    <source>
        <strain evidence="7 8">Vm-5</strain>
    </source>
</reference>
<keyword evidence="2" id="KW-1003">Cell membrane</keyword>
<evidence type="ECO:0000313" key="7">
    <source>
        <dbReference type="EMBL" id="CDQ37993.1"/>
    </source>
</evidence>
<keyword evidence="3 6" id="KW-0812">Transmembrane</keyword>
<reference evidence="8" key="2">
    <citation type="submission" date="2014-05" db="EMBL/GenBank/DDBJ databases">
        <title>Draft genome sequence of Virgibacillus massiliensis Vm-5.</title>
        <authorList>
            <person name="Khelaifia S."/>
            <person name="Croce O."/>
            <person name="Lagier J.C."/>
            <person name="Raoult D."/>
        </authorList>
    </citation>
    <scope>NUCLEOTIDE SEQUENCE [LARGE SCALE GENOMIC DNA]</scope>
    <source>
        <strain evidence="8">Vm-5</strain>
    </source>
</reference>
<dbReference type="PANTHER" id="PTHR30086">
    <property type="entry name" value="ARGININE EXPORTER PROTEIN ARGO"/>
    <property type="match status" value="1"/>
</dbReference>
<gene>
    <name evidence="7" type="ORF">BN990_00260</name>
</gene>
<evidence type="ECO:0000256" key="3">
    <source>
        <dbReference type="ARBA" id="ARBA00022692"/>
    </source>
</evidence>
<feature type="transmembrane region" description="Helical" evidence="6">
    <location>
        <begin position="71"/>
        <end position="91"/>
    </location>
</feature>
<sequence length="209" mass="23074">MNTFFSYVLLGLSLSAPVGPINAAQLNRGIHYGFLHAWLVGLGAMIGDLLFMLLIYFGVAQFLTTPLMKTFLWLFGFFILVYTGIESIAGAKKTLHANAAVPATTKGKSFRNGFWMAISNPLNIVFWLGIYGAVLAKTSDMYSNQQLLIYSSGIFIGIILWDVFMAGVATSFRRFFKSRALYVIAIIAGITLIGFGIYFGYEALLLLME</sequence>
<dbReference type="RefSeq" id="WP_038241816.1">
    <property type="nucleotide sequence ID" value="NZ_BNER01000001.1"/>
</dbReference>
<proteinExistence type="predicted"/>
<comment type="subcellular location">
    <subcellularLocation>
        <location evidence="1">Cell membrane</location>
        <topology evidence="1">Multi-pass membrane protein</topology>
    </subcellularLocation>
</comment>
<name>A0A024Q671_9BACI</name>
<evidence type="ECO:0000256" key="6">
    <source>
        <dbReference type="SAM" id="Phobius"/>
    </source>
</evidence>
<dbReference type="eggNOG" id="COG1280">
    <property type="taxonomic scope" value="Bacteria"/>
</dbReference>
<dbReference type="OrthoDB" id="7874789at2"/>
<evidence type="ECO:0000313" key="8">
    <source>
        <dbReference type="Proteomes" id="UP000028875"/>
    </source>
</evidence>
<accession>A0A024Q671</accession>
<dbReference type="GO" id="GO:0015171">
    <property type="term" value="F:amino acid transmembrane transporter activity"/>
    <property type="evidence" value="ECO:0007669"/>
    <property type="project" value="TreeGrafter"/>
</dbReference>
<keyword evidence="8" id="KW-1185">Reference proteome</keyword>
<evidence type="ECO:0000256" key="4">
    <source>
        <dbReference type="ARBA" id="ARBA00022989"/>
    </source>
</evidence>
<dbReference type="STRING" id="1462526.BN990_00260"/>
<dbReference type="GO" id="GO:0005886">
    <property type="term" value="C:plasma membrane"/>
    <property type="evidence" value="ECO:0007669"/>
    <property type="project" value="UniProtKB-SubCell"/>
</dbReference>
<dbReference type="EMBL" id="CCDP010000001">
    <property type="protein sequence ID" value="CDQ37993.1"/>
    <property type="molecule type" value="Genomic_DNA"/>
</dbReference>
<comment type="caution">
    <text evidence="7">The sequence shown here is derived from an EMBL/GenBank/DDBJ whole genome shotgun (WGS) entry which is preliminary data.</text>
</comment>
<evidence type="ECO:0000256" key="5">
    <source>
        <dbReference type="ARBA" id="ARBA00023136"/>
    </source>
</evidence>
<dbReference type="PANTHER" id="PTHR30086:SF6">
    <property type="entry name" value="AMINO ACID EFFLUX PROTEIN YCGF-RELATED"/>
    <property type="match status" value="1"/>
</dbReference>
<organism evidence="7 8">
    <name type="scientific">Virgibacillus massiliensis</name>
    <dbReference type="NCBI Taxonomy" id="1462526"/>
    <lineage>
        <taxon>Bacteria</taxon>
        <taxon>Bacillati</taxon>
        <taxon>Bacillota</taxon>
        <taxon>Bacilli</taxon>
        <taxon>Bacillales</taxon>
        <taxon>Bacillaceae</taxon>
        <taxon>Virgibacillus</taxon>
    </lineage>
</organism>
<feature type="transmembrane region" description="Helical" evidence="6">
    <location>
        <begin position="33"/>
        <end position="59"/>
    </location>
</feature>
<evidence type="ECO:0000256" key="2">
    <source>
        <dbReference type="ARBA" id="ARBA00022475"/>
    </source>
</evidence>
<dbReference type="AlphaFoldDB" id="A0A024Q671"/>
<dbReference type="Proteomes" id="UP000028875">
    <property type="component" value="Unassembled WGS sequence"/>
</dbReference>